<keyword evidence="4 12" id="KW-0255">Endonuclease</keyword>
<proteinExistence type="inferred from homology"/>
<comment type="function">
    <text evidence="12">CRISPR (clustered regularly interspaced short palindromic repeat) is an adaptive immune system that provides protection against mobile genetic elements (viruses, transposable elements and conjugative plasmids). CRISPR clusters contain spacers, sequences complementary to antecedent mobile elements, and target invading nucleic acids. CRISPR clusters are transcribed and processed into CRISPR RNA (crRNA). In type II CRISPR systems correct processing of pre-crRNA requires a trans-encoded small RNA (tracrRNA), endogenous ribonuclease 3 (rnc) and this protein. The tracrRNA serves as a guide for ribonuclease 3-aided processing of pre-crRNA. Subsequently Cas9/crRNA/tracrRNA endonucleolytically cleaves linear or circular dsDNA target complementary to the spacer; Cas9 is inactive in the absence of the 2 guide RNAs (gRNA). Cas9 recognizes the protospacer adjacent motif (PAM) in the CRISPR repeat sequences to help distinguish self versus nonself, as targets within the bacterial CRISPR locus do not have PAMs. PAM recognition is also required for catalytic activity.</text>
</comment>
<dbReference type="Proteomes" id="UP000236738">
    <property type="component" value="Unassembled WGS sequence"/>
</dbReference>
<comment type="similarity">
    <text evidence="12">Belongs to the CRISPR-associated Cas9 family.</text>
</comment>
<sequence>MAKILGLDLGTNSIGWAIVDDKNSKILDTGVRIFPEGVVAKTIGSGDKEESKNAKRRESRQTRRGFYRKRLRKIKLLRTLINFKMCPLEHFELDVWSKWDKIKKKEGRMAPELFLPENSAYNLWLKQNPYILRDKALSKDLTLTEFGRVLYHLIQRRGFLSNRKGKDDGKIYGGKEGIVGIDKTNEQIKNSTLGKFLFKILPKEGEPFKIIEDELGNELRVRSRYTLRDMYIAEFEAIWNRQAKHLGLDNIYYSNVKNVLLKGSLKNKKNERKINHLKKIKGNGNIEIITLNNNLSKNEKPKYLLKIATKLPLKEFLAGRIEKDEDGKIKFKSNESVLFWQRPLRSQKKLLAKCRFEPDLKDDNGKFIQKGKTPCHLSHPLYEEYRAYQYVNNIEYGKKQRLEESQRKQVIDLINSKDGNFKFSEIKKKLKLSYETFNYSDDSSVNGNYMIKNLNSIFPKEILEKEFVVNVNKEDIIEYGYERIWHLFHFCEDNDVLIKKLQDNFDLSENDIEKISKINLKEGYSNVSLKAIKNILPYLKEGKLLSDAVILGGVRNVFGKKWHEFIDFHEKIEKDILYINHQKSNKEGEAIEKIKKYLIDYKFGFTENDNRFKKLYHHSQDVVEVKLQKKIGPVEDLRNPIVQQGVNEVRRLVNELLDVHGKFDQVRVELGRDLKNNKSKREEIGYKIRENTAKNEKAKELLIEYGLRQSRDNVQKVLLFQEMLDRGTVAVCPYTNKTINISDVLGNENKMQIEHIIPKSISLDDSFANKTLCDSKFNGLKGERTPYEFYQINNDANLWGGSKSWEEIERRTFRILPYSKAKRFTSKTKFETNDFIQRQLNDTRYISKKTKEILSQICEDVRVMPGSLTAELRKLWGLNNILHPAFVLDLPALHIDANKHIPHYVVLDEDNVPILSQRIYNDKPILKANQTSITGFVDNEIFKSKEKYVKFEVKAPNLSNGEYWAKLLLSNPKSIVRVFKEKPKSTENEIVVRGKIEKEKFKHEGLSGINAEGKENGTYWAKLSIVDKKFKKPKKDDQPKKNGKQILLFGAVKEGVFSSYMYECDADLEDGKYWLILDIDFENVEFEKALNERPEVLENQILIQGITNDENVFVSDMDCQHQFLMNEGKGKYYVLFDIISEVNEFYPIKTKSPELENGQSLTEGTIWVDKYTGEIKFDPKKNREDHRHHAIDALVIALTKETYFQQLSRRNASSENKKRGNEYEKEQLDFAEPWKEFHVDAQKSINSILISHKQNKNILTKITKKITKNGKTYKSEGMSVRGQLHDKTYYGHNKNCKADEYVYRVDINNLSFSQLTNIIDLNLKAVIVEGVIKKFEESEKLLFKKMNSKVQNLDKSKVKKIKAKVDKILKETSFFMPNEGKRYIRLNIIEPANFERMPVPIKKVRIRKVLRNAEKLNNEIKQFVDPQNNHHVLIYKDENGNLKEEVVTFWTVVERKRTGEPVYKLPSDGKKIVTTLQINDMFLLGLNEDEINWENPNYNHLKEHLYRVQKFTSGDFYFRIAKTSSIQNGEEKQQINSFGLGKNGWLTHNPIKVKISVSGKILKV</sequence>
<dbReference type="RefSeq" id="WP_103914812.1">
    <property type="nucleotide sequence ID" value="NZ_FNUS01000008.1"/>
</dbReference>
<dbReference type="GO" id="GO:0003677">
    <property type="term" value="F:DNA binding"/>
    <property type="evidence" value="ECO:0007669"/>
    <property type="project" value="UniProtKB-UniRule"/>
</dbReference>
<keyword evidence="10" id="KW-0464">Manganese</keyword>
<evidence type="ECO:0000256" key="6">
    <source>
        <dbReference type="ARBA" id="ARBA00022842"/>
    </source>
</evidence>
<dbReference type="GO" id="GO:0003723">
    <property type="term" value="F:RNA binding"/>
    <property type="evidence" value="ECO:0007669"/>
    <property type="project" value="UniProtKB-UniRule"/>
</dbReference>
<dbReference type="GO" id="GO:0051607">
    <property type="term" value="P:defense response to virus"/>
    <property type="evidence" value="ECO:0007669"/>
    <property type="project" value="UniProtKB-UniRule"/>
</dbReference>
<feature type="active site" description="For RuvC-like nuclease domain" evidence="12">
    <location>
        <position position="8"/>
    </location>
</feature>
<keyword evidence="6" id="KW-0460">Magnesium</keyword>
<dbReference type="Pfam" id="PF18541">
    <property type="entry name" value="RuvC_III"/>
    <property type="match status" value="2"/>
</dbReference>
<organism evidence="14 15">
    <name type="scientific">Halpernia humi</name>
    <dbReference type="NCBI Taxonomy" id="493375"/>
    <lineage>
        <taxon>Bacteria</taxon>
        <taxon>Pseudomonadati</taxon>
        <taxon>Bacteroidota</taxon>
        <taxon>Flavobacteriia</taxon>
        <taxon>Flavobacteriales</taxon>
        <taxon>Weeksellaceae</taxon>
        <taxon>Chryseobacterium group</taxon>
        <taxon>Halpernia</taxon>
    </lineage>
</organism>
<gene>
    <name evidence="12" type="primary">cas9</name>
    <name evidence="14" type="ORF">SAMN05421847_2986</name>
</gene>
<keyword evidence="7 12" id="KW-0694">RNA-binding</keyword>
<dbReference type="InterPro" id="IPR041383">
    <property type="entry name" value="RuvC_III"/>
</dbReference>
<dbReference type="GO" id="GO:0043571">
    <property type="term" value="P:maintenance of CRISPR repeat elements"/>
    <property type="evidence" value="ECO:0007669"/>
    <property type="project" value="UniProtKB-UniRule"/>
</dbReference>
<feature type="domain" description="HNH Cas9-type" evidence="13">
    <location>
        <begin position="677"/>
        <end position="840"/>
    </location>
</feature>
<evidence type="ECO:0000256" key="9">
    <source>
        <dbReference type="ARBA" id="ARBA00023125"/>
    </source>
</evidence>
<keyword evidence="2 12" id="KW-0540">Nuclease</keyword>
<dbReference type="OrthoDB" id="9777169at2"/>
<name>A0A1H6BLP7_9FLAO</name>
<evidence type="ECO:0000256" key="11">
    <source>
        <dbReference type="ARBA" id="ARBA00046380"/>
    </source>
</evidence>
<evidence type="ECO:0000256" key="12">
    <source>
        <dbReference type="HAMAP-Rule" id="MF_01480"/>
    </source>
</evidence>
<evidence type="ECO:0000256" key="10">
    <source>
        <dbReference type="ARBA" id="ARBA00023211"/>
    </source>
</evidence>
<evidence type="ECO:0000313" key="15">
    <source>
        <dbReference type="Proteomes" id="UP000236738"/>
    </source>
</evidence>
<evidence type="ECO:0000313" key="14">
    <source>
        <dbReference type="EMBL" id="SEG61649.1"/>
    </source>
</evidence>
<dbReference type="InterPro" id="IPR003615">
    <property type="entry name" value="HNH_nuc"/>
</dbReference>
<keyword evidence="5 12" id="KW-0378">Hydrolase</keyword>
<comment type="domain">
    <text evidence="12">Has 2 endonuclease domains. The discontinuous RuvC-like domain cleaves the target DNA noncomplementary to crRNA while the HNH nuclease domain cleaves the target DNA complementary to crRNA.</text>
</comment>
<dbReference type="EC" id="3.1.-.-" evidence="12"/>
<dbReference type="GO" id="GO:0016787">
    <property type="term" value="F:hydrolase activity"/>
    <property type="evidence" value="ECO:0007669"/>
    <property type="project" value="UniProtKB-KW"/>
</dbReference>
<dbReference type="InterPro" id="IPR033114">
    <property type="entry name" value="HNH_CAS9"/>
</dbReference>
<comment type="caution">
    <text evidence="12">Lacks conserved residue(s) required for the propagation of feature annotation.</text>
</comment>
<dbReference type="Gene3D" id="3.30.420.10">
    <property type="entry name" value="Ribonuclease H-like superfamily/Ribonuclease H"/>
    <property type="match status" value="4"/>
</dbReference>
<comment type="cofactor">
    <cofactor evidence="1">
        <name>Mg(2+)</name>
        <dbReference type="ChEBI" id="CHEBI:18420"/>
    </cofactor>
</comment>
<evidence type="ECO:0000256" key="5">
    <source>
        <dbReference type="ARBA" id="ARBA00022801"/>
    </source>
</evidence>
<keyword evidence="15" id="KW-1185">Reference proteome</keyword>
<evidence type="ECO:0000259" key="13">
    <source>
        <dbReference type="PROSITE" id="PS51749"/>
    </source>
</evidence>
<dbReference type="InterPro" id="IPR036397">
    <property type="entry name" value="RNaseH_sf"/>
</dbReference>
<accession>A0A1H6BLP7</accession>
<keyword evidence="9 12" id="KW-0238">DNA-binding</keyword>
<dbReference type="HAMAP" id="MF_01480">
    <property type="entry name" value="Cas9"/>
    <property type="match status" value="1"/>
</dbReference>
<dbReference type="EMBL" id="FNUS01000008">
    <property type="protein sequence ID" value="SEG61649.1"/>
    <property type="molecule type" value="Genomic_DNA"/>
</dbReference>
<comment type="subunit">
    <text evidence="11 12">Monomer. Binds crRNA and tracrRNA.</text>
</comment>
<evidence type="ECO:0000256" key="4">
    <source>
        <dbReference type="ARBA" id="ARBA00022759"/>
    </source>
</evidence>
<evidence type="ECO:0000256" key="8">
    <source>
        <dbReference type="ARBA" id="ARBA00023118"/>
    </source>
</evidence>
<protein>
    <recommendedName>
        <fullName evidence="12">CRISPR-associated endonuclease Cas9</fullName>
        <ecNumber evidence="12">3.1.-.-</ecNumber>
    </recommendedName>
</protein>
<dbReference type="InterPro" id="IPR028629">
    <property type="entry name" value="Cas9"/>
</dbReference>
<evidence type="ECO:0000256" key="2">
    <source>
        <dbReference type="ARBA" id="ARBA00022722"/>
    </source>
</evidence>
<dbReference type="Pfam" id="PF13395">
    <property type="entry name" value="HNH_4"/>
    <property type="match status" value="1"/>
</dbReference>
<keyword evidence="3" id="KW-0479">Metal-binding</keyword>
<dbReference type="PROSITE" id="PS51749">
    <property type="entry name" value="HNH_CAS9"/>
    <property type="match status" value="1"/>
</dbReference>
<evidence type="ECO:0000256" key="3">
    <source>
        <dbReference type="ARBA" id="ARBA00022723"/>
    </source>
</evidence>
<dbReference type="NCBIfam" id="TIGR01865">
    <property type="entry name" value="cas_Csn1"/>
    <property type="match status" value="1"/>
</dbReference>
<dbReference type="GO" id="GO:0004519">
    <property type="term" value="F:endonuclease activity"/>
    <property type="evidence" value="ECO:0007669"/>
    <property type="project" value="UniProtKB-UniRule"/>
</dbReference>
<evidence type="ECO:0000256" key="7">
    <source>
        <dbReference type="ARBA" id="ARBA00022884"/>
    </source>
</evidence>
<dbReference type="GO" id="GO:0046872">
    <property type="term" value="F:metal ion binding"/>
    <property type="evidence" value="ECO:0007669"/>
    <property type="project" value="UniProtKB-UniRule"/>
</dbReference>
<keyword evidence="8 12" id="KW-0051">Antiviral defense</keyword>
<evidence type="ECO:0000256" key="1">
    <source>
        <dbReference type="ARBA" id="ARBA00001946"/>
    </source>
</evidence>
<feature type="active site" description="Proton acceptor for HNH nuclease domain" evidence="12">
    <location>
        <position position="755"/>
    </location>
</feature>
<reference evidence="15" key="1">
    <citation type="submission" date="2016-10" db="EMBL/GenBank/DDBJ databases">
        <authorList>
            <person name="Varghese N."/>
            <person name="Submissions S."/>
        </authorList>
    </citation>
    <scope>NUCLEOTIDE SEQUENCE [LARGE SCALE GENOMIC DNA]</scope>
    <source>
        <strain evidence="15">DSM 21580</strain>
    </source>
</reference>